<dbReference type="AlphaFoldDB" id="A0A1R0KR05"/>
<comment type="caution">
    <text evidence="1">The sequence shown here is derived from an EMBL/GenBank/DDBJ whole genome shotgun (WGS) entry which is preliminary data.</text>
</comment>
<reference evidence="1 2" key="1">
    <citation type="submission" date="2016-01" db="EMBL/GenBank/DDBJ databases">
        <title>Amycolatopsis coloradensis genome sequencing and assembly.</title>
        <authorList>
            <person name="Mayilraj S."/>
        </authorList>
    </citation>
    <scope>NUCLEOTIDE SEQUENCE [LARGE SCALE GENOMIC DNA]</scope>
    <source>
        <strain evidence="1 2">DSM 44225</strain>
    </source>
</reference>
<dbReference type="EMBL" id="MQUQ01000011">
    <property type="protein sequence ID" value="OLZ50091.1"/>
    <property type="molecule type" value="Genomic_DNA"/>
</dbReference>
<protein>
    <submittedName>
        <fullName evidence="1">Uncharacterized protein</fullName>
    </submittedName>
</protein>
<name>A0A1R0KR05_9PSEU</name>
<evidence type="ECO:0000313" key="2">
    <source>
        <dbReference type="Proteomes" id="UP000187486"/>
    </source>
</evidence>
<proteinExistence type="predicted"/>
<evidence type="ECO:0000313" key="1">
    <source>
        <dbReference type="EMBL" id="OLZ50091.1"/>
    </source>
</evidence>
<dbReference type="OrthoDB" id="3687558at2"/>
<dbReference type="RefSeq" id="WP_076162945.1">
    <property type="nucleotide sequence ID" value="NZ_JBEZVB010000040.1"/>
</dbReference>
<sequence>MRAHEELKDPSVEPDRLRRAMEFVDNTTWPAFPIRRGIDLGDKVWPSPSRHCHDGATVTFHAHRIYRGGAEVGGVDYQACHACRTALLGELELTHTDARRRGMGTRSWTGFRGYLVPEAGSYL</sequence>
<gene>
    <name evidence="1" type="ORF">BS329_20955</name>
</gene>
<organism evidence="1 2">
    <name type="scientific">Amycolatopsis coloradensis</name>
    <dbReference type="NCBI Taxonomy" id="76021"/>
    <lineage>
        <taxon>Bacteria</taxon>
        <taxon>Bacillati</taxon>
        <taxon>Actinomycetota</taxon>
        <taxon>Actinomycetes</taxon>
        <taxon>Pseudonocardiales</taxon>
        <taxon>Pseudonocardiaceae</taxon>
        <taxon>Amycolatopsis</taxon>
    </lineage>
</organism>
<dbReference type="Proteomes" id="UP000187486">
    <property type="component" value="Unassembled WGS sequence"/>
</dbReference>
<keyword evidence="2" id="KW-1185">Reference proteome</keyword>
<accession>A0A1R0KR05</accession>